<dbReference type="RefSeq" id="WP_245953577.1">
    <property type="nucleotide sequence ID" value="NZ_QRDP01000004.1"/>
</dbReference>
<accession>A0A3D9FDE1</accession>
<comment type="caution">
    <text evidence="3">The sequence shown here is derived from an EMBL/GenBank/DDBJ whole genome shotgun (WGS) entry which is preliminary data.</text>
</comment>
<dbReference type="Pfam" id="PF14014">
    <property type="entry name" value="DUF4230"/>
    <property type="match status" value="1"/>
</dbReference>
<gene>
    <name evidence="3" type="ORF">DFR46_0071</name>
</gene>
<organism evidence="3 4">
    <name type="scientific">Parasphingopyxis lamellibrachiae</name>
    <dbReference type="NCBI Taxonomy" id="680125"/>
    <lineage>
        <taxon>Bacteria</taxon>
        <taxon>Pseudomonadati</taxon>
        <taxon>Pseudomonadota</taxon>
        <taxon>Alphaproteobacteria</taxon>
        <taxon>Sphingomonadales</taxon>
        <taxon>Sphingomonadaceae</taxon>
        <taxon>Parasphingopyxis</taxon>
    </lineage>
</organism>
<keyword evidence="4" id="KW-1185">Reference proteome</keyword>
<keyword evidence="2" id="KW-0812">Transmembrane</keyword>
<name>A0A3D9FDE1_9SPHN</name>
<evidence type="ECO:0000313" key="4">
    <source>
        <dbReference type="Proteomes" id="UP000256310"/>
    </source>
</evidence>
<protein>
    <submittedName>
        <fullName evidence="3">Uncharacterized protein DUF4230</fullName>
    </submittedName>
</protein>
<dbReference type="EMBL" id="QRDP01000004">
    <property type="protein sequence ID" value="RED15086.1"/>
    <property type="molecule type" value="Genomic_DNA"/>
</dbReference>
<keyword evidence="2" id="KW-0472">Membrane</keyword>
<evidence type="ECO:0000256" key="2">
    <source>
        <dbReference type="SAM" id="Phobius"/>
    </source>
</evidence>
<feature type="compositionally biased region" description="Basic and acidic residues" evidence="1">
    <location>
        <begin position="241"/>
        <end position="256"/>
    </location>
</feature>
<dbReference type="InterPro" id="IPR025324">
    <property type="entry name" value="DUF4230"/>
</dbReference>
<sequence>MVDDSRIEIDPPETPNFERSHPTMIIRQGSGRFWALGCLLSVVAIITIFVIGIGSVGERIFGSGPDPETVASASLEGLREQNTLIPFSAQFVAVVTSTQRRFGLSARKTLIMPGNVRYELDLSALGDDDVEWEAASNTLTVTLPDLRIAGPDIDIDAIREYDDGGILITVTDAESTLDAANRAEGQRSLLRQAQATAPMRLARDAARRAVETNFALPLRAAGIDATVRAQFRNEANPNQMDRSRDVLGEARRSTGE</sequence>
<dbReference type="AlphaFoldDB" id="A0A3D9FDE1"/>
<proteinExistence type="predicted"/>
<reference evidence="3 4" key="1">
    <citation type="submission" date="2018-07" db="EMBL/GenBank/DDBJ databases">
        <title>Genomic Encyclopedia of Type Strains, Phase IV (KMG-IV): sequencing the most valuable type-strain genomes for metagenomic binning, comparative biology and taxonomic classification.</title>
        <authorList>
            <person name="Goeker M."/>
        </authorList>
    </citation>
    <scope>NUCLEOTIDE SEQUENCE [LARGE SCALE GENOMIC DNA]</scope>
    <source>
        <strain evidence="3 4">DSM 26725</strain>
    </source>
</reference>
<feature type="region of interest" description="Disordered" evidence="1">
    <location>
        <begin position="234"/>
        <end position="256"/>
    </location>
</feature>
<dbReference type="Proteomes" id="UP000256310">
    <property type="component" value="Unassembled WGS sequence"/>
</dbReference>
<evidence type="ECO:0000256" key="1">
    <source>
        <dbReference type="SAM" id="MobiDB-lite"/>
    </source>
</evidence>
<evidence type="ECO:0000313" key="3">
    <source>
        <dbReference type="EMBL" id="RED15086.1"/>
    </source>
</evidence>
<keyword evidence="2" id="KW-1133">Transmembrane helix</keyword>
<feature type="transmembrane region" description="Helical" evidence="2">
    <location>
        <begin position="33"/>
        <end position="53"/>
    </location>
</feature>